<comment type="caution">
    <text evidence="2">The sequence shown here is derived from an EMBL/GenBank/DDBJ whole genome shotgun (WGS) entry which is preliminary data.</text>
</comment>
<dbReference type="Proteomes" id="UP000659388">
    <property type="component" value="Unassembled WGS sequence"/>
</dbReference>
<name>A0A937F1Y7_9BACT</name>
<protein>
    <recommendedName>
        <fullName evidence="4">DUF3575 domain-containing protein</fullName>
    </recommendedName>
</protein>
<evidence type="ECO:0008006" key="4">
    <source>
        <dbReference type="Google" id="ProtNLM"/>
    </source>
</evidence>
<dbReference type="AlphaFoldDB" id="A0A937F1Y7"/>
<organism evidence="2 3">
    <name type="scientific">Fulvivirga sediminis</name>
    <dbReference type="NCBI Taxonomy" id="2803949"/>
    <lineage>
        <taxon>Bacteria</taxon>
        <taxon>Pseudomonadati</taxon>
        <taxon>Bacteroidota</taxon>
        <taxon>Cytophagia</taxon>
        <taxon>Cytophagales</taxon>
        <taxon>Fulvivirgaceae</taxon>
        <taxon>Fulvivirga</taxon>
    </lineage>
</organism>
<dbReference type="RefSeq" id="WP_202241923.1">
    <property type="nucleotide sequence ID" value="NZ_JAESIY010000001.1"/>
</dbReference>
<reference evidence="2" key="1">
    <citation type="submission" date="2021-01" db="EMBL/GenBank/DDBJ databases">
        <title>Fulvivirga kasyanovii gen. nov., sp nov., a novel member of the phylum Bacteroidetes isolated from seawater in a mussel farm.</title>
        <authorList>
            <person name="Zhao L.-H."/>
            <person name="Wang Z.-J."/>
        </authorList>
    </citation>
    <scope>NUCLEOTIDE SEQUENCE</scope>
    <source>
        <strain evidence="2">2943</strain>
    </source>
</reference>
<sequence>MRKASILILFLVIAGNLPAQTEESQERDAIFLKLELLKQAYAIQRGYVLEPELAWQHDRVNFNFTYGHSQYKRSSLYKELDYINKGNYYQFGLLYQIVASKQYFAQGLFIGMQVSYADFTETGSIIFDGPYFGDYTSNLEQSNKLYSLAYLLSYKKMVSEHFILDLTGKISTVLDDYNQPHFPVYIVPGSGVTNIFERPEENSFMTGGLSVKIGYKF</sequence>
<keyword evidence="3" id="KW-1185">Reference proteome</keyword>
<gene>
    <name evidence="2" type="ORF">JL102_01565</name>
</gene>
<evidence type="ECO:0000313" key="2">
    <source>
        <dbReference type="EMBL" id="MBL3654801.1"/>
    </source>
</evidence>
<dbReference type="EMBL" id="JAESIY010000001">
    <property type="protein sequence ID" value="MBL3654801.1"/>
    <property type="molecule type" value="Genomic_DNA"/>
</dbReference>
<proteinExistence type="predicted"/>
<feature type="chain" id="PRO_5037198910" description="DUF3575 domain-containing protein" evidence="1">
    <location>
        <begin position="20"/>
        <end position="217"/>
    </location>
</feature>
<keyword evidence="1" id="KW-0732">Signal</keyword>
<evidence type="ECO:0000313" key="3">
    <source>
        <dbReference type="Proteomes" id="UP000659388"/>
    </source>
</evidence>
<accession>A0A937F1Y7</accession>
<feature type="signal peptide" evidence="1">
    <location>
        <begin position="1"/>
        <end position="19"/>
    </location>
</feature>
<evidence type="ECO:0000256" key="1">
    <source>
        <dbReference type="SAM" id="SignalP"/>
    </source>
</evidence>